<dbReference type="EMBL" id="CP120628">
    <property type="protein sequence ID" value="WEW58628.1"/>
    <property type="molecule type" value="Genomic_DNA"/>
</dbReference>
<dbReference type="AlphaFoldDB" id="A0AAF0DI42"/>
<feature type="domain" description="Peptidase S8/S53" evidence="15">
    <location>
        <begin position="174"/>
        <end position="414"/>
    </location>
</feature>
<protein>
    <submittedName>
        <fullName evidence="17">Uncharacterized protein</fullName>
    </submittedName>
</protein>
<evidence type="ECO:0000256" key="3">
    <source>
        <dbReference type="ARBA" id="ARBA00011073"/>
    </source>
</evidence>
<dbReference type="Gene3D" id="3.40.50.200">
    <property type="entry name" value="Peptidase S8/S53 domain"/>
    <property type="match status" value="1"/>
</dbReference>
<dbReference type="GO" id="GO:0006508">
    <property type="term" value="P:proteolysis"/>
    <property type="evidence" value="ECO:0007669"/>
    <property type="project" value="UniProtKB-KW"/>
</dbReference>
<keyword evidence="7 12" id="KW-0378">Hydrolase</keyword>
<dbReference type="CDD" id="cd04077">
    <property type="entry name" value="Peptidases_S8_PCSK9_ProteinaseK_like"/>
    <property type="match status" value="1"/>
</dbReference>
<evidence type="ECO:0000256" key="8">
    <source>
        <dbReference type="ARBA" id="ARBA00022825"/>
    </source>
</evidence>
<dbReference type="PROSITE" id="PS00136">
    <property type="entry name" value="SUBTILASE_ASP"/>
    <property type="match status" value="1"/>
</dbReference>
<evidence type="ECO:0000256" key="5">
    <source>
        <dbReference type="ARBA" id="ARBA00022670"/>
    </source>
</evidence>
<dbReference type="InterPro" id="IPR023828">
    <property type="entry name" value="Peptidase_S8_Ser-AS"/>
</dbReference>
<dbReference type="InterPro" id="IPR000209">
    <property type="entry name" value="Peptidase_S8/S53_dom"/>
</dbReference>
<evidence type="ECO:0000259" key="15">
    <source>
        <dbReference type="Pfam" id="PF00082"/>
    </source>
</evidence>
<dbReference type="GO" id="GO:0004252">
    <property type="term" value="F:serine-type endopeptidase activity"/>
    <property type="evidence" value="ECO:0007669"/>
    <property type="project" value="UniProtKB-UniRule"/>
</dbReference>
<sequence length="437" mass="46915">MEFLKFVTAILATLSAVEAGQFISSSPARKADVVPDTYIVVMKNGTSAHAFDEHRAWVSKIHEKGGQINGKQYRGMKKDTFHIGNLMGYSGIFAPEVVSEIVKSEDVEYVQPSHRLRLPKSTSSNRDVEKFAVLSEEFKRPGWAAQSPSPSWALRRISHRQRGGRDYIYHETAGKNITIYVVDSGVDVTHSEFDGRAKWGANLLGDGIDYDDDGHGTEIAGILIGKTWGVAKKATVIGIRAFNWGKSATDEQLAGGLPDPGPQEDITLVALTWVVRHATQHQKLGKAAMVLSFGEPRNKVLDQAVEEAASAGIFVVIAAGNDGTQTADDSPQTKAACMVGASAQNDTRWIHSHFGPIIDVYAPGHDVPTAKVNGSLTVVSGTSFAAPYVAGVGACLMAAENIPPHMVCDRIKQLAQPSIIDAPKNGTNKLLYNGSGA</sequence>
<evidence type="ECO:0000256" key="2">
    <source>
        <dbReference type="ARBA" id="ARBA00004613"/>
    </source>
</evidence>
<keyword evidence="8 12" id="KW-0720">Serine protease</keyword>
<evidence type="ECO:0000256" key="13">
    <source>
        <dbReference type="RuleBase" id="RU003355"/>
    </source>
</evidence>
<dbReference type="InterPro" id="IPR050131">
    <property type="entry name" value="Peptidase_S8_subtilisin-like"/>
</dbReference>
<evidence type="ECO:0000256" key="14">
    <source>
        <dbReference type="SAM" id="SignalP"/>
    </source>
</evidence>
<dbReference type="PROSITE" id="PS51892">
    <property type="entry name" value="SUBTILASE"/>
    <property type="match status" value="1"/>
</dbReference>
<feature type="domain" description="Inhibitor I9" evidence="16">
    <location>
        <begin position="37"/>
        <end position="118"/>
    </location>
</feature>
<keyword evidence="11" id="KW-0325">Glycoprotein</keyword>
<proteinExistence type="inferred from homology"/>
<dbReference type="PANTHER" id="PTHR43806">
    <property type="entry name" value="PEPTIDASE S8"/>
    <property type="match status" value="1"/>
</dbReference>
<dbReference type="PANTHER" id="PTHR43806:SF11">
    <property type="entry name" value="CEREVISIN-RELATED"/>
    <property type="match status" value="1"/>
</dbReference>
<dbReference type="InterPro" id="IPR010259">
    <property type="entry name" value="S8pro/Inhibitor_I9"/>
</dbReference>
<dbReference type="Pfam" id="PF00082">
    <property type="entry name" value="Peptidase_S8"/>
    <property type="match status" value="1"/>
</dbReference>
<dbReference type="Pfam" id="PF05922">
    <property type="entry name" value="Inhibitor_I9"/>
    <property type="match status" value="1"/>
</dbReference>
<dbReference type="InterPro" id="IPR036852">
    <property type="entry name" value="Peptidase_S8/S53_dom_sf"/>
</dbReference>
<feature type="active site" description="Charge relay system" evidence="12">
    <location>
        <position position="383"/>
    </location>
</feature>
<dbReference type="PROSITE" id="PS00138">
    <property type="entry name" value="SUBTILASE_SER"/>
    <property type="match status" value="1"/>
</dbReference>
<dbReference type="Proteomes" id="UP001219355">
    <property type="component" value="Chromosome 2"/>
</dbReference>
<keyword evidence="10" id="KW-0865">Zymogen</keyword>
<evidence type="ECO:0000256" key="12">
    <source>
        <dbReference type="PROSITE-ProRule" id="PRU01240"/>
    </source>
</evidence>
<evidence type="ECO:0000256" key="1">
    <source>
        <dbReference type="ARBA" id="ARBA00002101"/>
    </source>
</evidence>
<feature type="signal peptide" evidence="14">
    <location>
        <begin position="1"/>
        <end position="19"/>
    </location>
</feature>
<dbReference type="InterPro" id="IPR015500">
    <property type="entry name" value="Peptidase_S8_subtilisin-rel"/>
</dbReference>
<keyword evidence="4" id="KW-0964">Secreted</keyword>
<evidence type="ECO:0000256" key="7">
    <source>
        <dbReference type="ARBA" id="ARBA00022801"/>
    </source>
</evidence>
<evidence type="ECO:0000313" key="17">
    <source>
        <dbReference type="EMBL" id="WEW58628.1"/>
    </source>
</evidence>
<evidence type="ECO:0000256" key="6">
    <source>
        <dbReference type="ARBA" id="ARBA00022729"/>
    </source>
</evidence>
<keyword evidence="18" id="KW-1185">Reference proteome</keyword>
<keyword evidence="6 14" id="KW-0732">Signal</keyword>
<reference evidence="17" key="1">
    <citation type="submission" date="2023-03" db="EMBL/GenBank/DDBJ databases">
        <title>Emydomyces testavorans Genome Sequence.</title>
        <authorList>
            <person name="Hoyer L."/>
        </authorList>
    </citation>
    <scope>NUCLEOTIDE SEQUENCE</scope>
    <source>
        <strain evidence="17">16-2883</strain>
    </source>
</reference>
<keyword evidence="9" id="KW-0843">Virulence</keyword>
<comment type="function">
    <text evidence="1">Secreted subtilisin-like serine protease with keratinolytic activity that contributes to pathogenicity.</text>
</comment>
<comment type="similarity">
    <text evidence="3 12 13">Belongs to the peptidase S8 family.</text>
</comment>
<keyword evidence="5 12" id="KW-0645">Protease</keyword>
<feature type="active site" description="Charge relay system" evidence="12">
    <location>
        <position position="183"/>
    </location>
</feature>
<comment type="subcellular location">
    <subcellularLocation>
        <location evidence="2">Secreted</location>
    </subcellularLocation>
</comment>
<evidence type="ECO:0000313" key="18">
    <source>
        <dbReference type="Proteomes" id="UP001219355"/>
    </source>
</evidence>
<evidence type="ECO:0000256" key="11">
    <source>
        <dbReference type="ARBA" id="ARBA00023180"/>
    </source>
</evidence>
<evidence type="ECO:0000256" key="10">
    <source>
        <dbReference type="ARBA" id="ARBA00023145"/>
    </source>
</evidence>
<evidence type="ECO:0000259" key="16">
    <source>
        <dbReference type="Pfam" id="PF05922"/>
    </source>
</evidence>
<dbReference type="Gene3D" id="3.30.70.80">
    <property type="entry name" value="Peptidase S8 propeptide/proteinase inhibitor I9"/>
    <property type="match status" value="1"/>
</dbReference>
<dbReference type="InterPro" id="IPR037045">
    <property type="entry name" value="S8pro/Inhibitor_I9_sf"/>
</dbReference>
<accession>A0AAF0DI42</accession>
<dbReference type="SUPFAM" id="SSF54897">
    <property type="entry name" value="Protease propeptides/inhibitors"/>
    <property type="match status" value="1"/>
</dbReference>
<feature type="chain" id="PRO_5042114779" evidence="14">
    <location>
        <begin position="20"/>
        <end position="437"/>
    </location>
</feature>
<evidence type="ECO:0000256" key="4">
    <source>
        <dbReference type="ARBA" id="ARBA00022525"/>
    </source>
</evidence>
<organism evidence="17 18">
    <name type="scientific">Emydomyces testavorans</name>
    <dbReference type="NCBI Taxonomy" id="2070801"/>
    <lineage>
        <taxon>Eukaryota</taxon>
        <taxon>Fungi</taxon>
        <taxon>Dikarya</taxon>
        <taxon>Ascomycota</taxon>
        <taxon>Pezizomycotina</taxon>
        <taxon>Eurotiomycetes</taxon>
        <taxon>Eurotiomycetidae</taxon>
        <taxon>Onygenales</taxon>
        <taxon>Nannizziopsiaceae</taxon>
        <taxon>Emydomyces</taxon>
    </lineage>
</organism>
<dbReference type="GO" id="GO:0005576">
    <property type="term" value="C:extracellular region"/>
    <property type="evidence" value="ECO:0007669"/>
    <property type="project" value="UniProtKB-SubCell"/>
</dbReference>
<gene>
    <name evidence="17" type="ORF">PRK78_004096</name>
</gene>
<feature type="active site" description="Charge relay system" evidence="12">
    <location>
        <position position="215"/>
    </location>
</feature>
<dbReference type="SUPFAM" id="SSF52743">
    <property type="entry name" value="Subtilisin-like"/>
    <property type="match status" value="1"/>
</dbReference>
<evidence type="ECO:0000256" key="9">
    <source>
        <dbReference type="ARBA" id="ARBA00023026"/>
    </source>
</evidence>
<name>A0AAF0DI42_9EURO</name>
<dbReference type="InterPro" id="IPR023827">
    <property type="entry name" value="Peptidase_S8_Asp-AS"/>
</dbReference>
<dbReference type="PRINTS" id="PR00723">
    <property type="entry name" value="SUBTILISIN"/>
</dbReference>
<dbReference type="InterPro" id="IPR034193">
    <property type="entry name" value="PCSK9_ProteinaseK-like"/>
</dbReference>